<accession>A0A2P2NYF7</accession>
<name>A0A2P2NYF7_RHIMU</name>
<protein>
    <submittedName>
        <fullName evidence="1">Uncharacterized protein</fullName>
    </submittedName>
</protein>
<organism evidence="1">
    <name type="scientific">Rhizophora mucronata</name>
    <name type="common">Asiatic mangrove</name>
    <dbReference type="NCBI Taxonomy" id="61149"/>
    <lineage>
        <taxon>Eukaryota</taxon>
        <taxon>Viridiplantae</taxon>
        <taxon>Streptophyta</taxon>
        <taxon>Embryophyta</taxon>
        <taxon>Tracheophyta</taxon>
        <taxon>Spermatophyta</taxon>
        <taxon>Magnoliopsida</taxon>
        <taxon>eudicotyledons</taxon>
        <taxon>Gunneridae</taxon>
        <taxon>Pentapetalae</taxon>
        <taxon>rosids</taxon>
        <taxon>fabids</taxon>
        <taxon>Malpighiales</taxon>
        <taxon>Rhizophoraceae</taxon>
        <taxon>Rhizophora</taxon>
    </lineage>
</organism>
<evidence type="ECO:0000313" key="1">
    <source>
        <dbReference type="EMBL" id="MBX47492.1"/>
    </source>
</evidence>
<reference evidence="1" key="1">
    <citation type="submission" date="2018-02" db="EMBL/GenBank/DDBJ databases">
        <title>Rhizophora mucronata_Transcriptome.</title>
        <authorList>
            <person name="Meera S.P."/>
            <person name="Sreeshan A."/>
            <person name="Augustine A."/>
        </authorList>
    </citation>
    <scope>NUCLEOTIDE SEQUENCE</scope>
    <source>
        <tissue evidence="1">Leaf</tissue>
    </source>
</reference>
<proteinExistence type="predicted"/>
<sequence>MGLCPVKTSQGVLDRSMEAMSFFIHSYCSESTAQWCSVEITVK</sequence>
<dbReference type="AlphaFoldDB" id="A0A2P2NYF7"/>
<dbReference type="EMBL" id="GGEC01067008">
    <property type="protein sequence ID" value="MBX47492.1"/>
    <property type="molecule type" value="Transcribed_RNA"/>
</dbReference>